<dbReference type="EMBL" id="HBFB01035017">
    <property type="protein sequence ID" value="CAD8695475.1"/>
    <property type="molecule type" value="Transcribed_RNA"/>
</dbReference>
<reference evidence="2" key="1">
    <citation type="submission" date="2021-01" db="EMBL/GenBank/DDBJ databases">
        <authorList>
            <person name="Corre E."/>
            <person name="Pelletier E."/>
            <person name="Niang G."/>
            <person name="Scheremetjew M."/>
            <person name="Finn R."/>
            <person name="Kale V."/>
            <person name="Holt S."/>
            <person name="Cochrane G."/>
            <person name="Meng A."/>
            <person name="Brown T."/>
            <person name="Cohen L."/>
        </authorList>
    </citation>
    <scope>NUCLEOTIDE SEQUENCE</scope>
    <source>
        <strain evidence="2">SAG 11-49</strain>
    </source>
</reference>
<accession>A0A7S0S4R4</accession>
<feature type="region of interest" description="Disordered" evidence="1">
    <location>
        <begin position="111"/>
        <end position="130"/>
    </location>
</feature>
<dbReference type="InterPro" id="IPR051291">
    <property type="entry name" value="CIMAP"/>
</dbReference>
<protein>
    <submittedName>
        <fullName evidence="2">Uncharacterized protein</fullName>
    </submittedName>
</protein>
<feature type="region of interest" description="Disordered" evidence="1">
    <location>
        <begin position="1"/>
        <end position="41"/>
    </location>
</feature>
<dbReference type="Pfam" id="PF07004">
    <property type="entry name" value="SHIPPO-rpt"/>
    <property type="match status" value="4"/>
</dbReference>
<feature type="region of interest" description="Disordered" evidence="1">
    <location>
        <begin position="339"/>
        <end position="374"/>
    </location>
</feature>
<evidence type="ECO:0000313" key="2">
    <source>
        <dbReference type="EMBL" id="CAD8695475.1"/>
    </source>
</evidence>
<dbReference type="InterPro" id="IPR010736">
    <property type="entry name" value="SHIPPO-rpt"/>
</dbReference>
<dbReference type="PANTHER" id="PTHR21580">
    <property type="entry name" value="SHIPPO-1-RELATED"/>
    <property type="match status" value="1"/>
</dbReference>
<proteinExistence type="predicted"/>
<feature type="compositionally biased region" description="Polar residues" evidence="1">
    <location>
        <begin position="365"/>
        <end position="374"/>
    </location>
</feature>
<evidence type="ECO:0000256" key="1">
    <source>
        <dbReference type="SAM" id="MobiDB-lite"/>
    </source>
</evidence>
<organism evidence="2">
    <name type="scientific">Chlamydomonas leiostraca</name>
    <dbReference type="NCBI Taxonomy" id="1034604"/>
    <lineage>
        <taxon>Eukaryota</taxon>
        <taxon>Viridiplantae</taxon>
        <taxon>Chlorophyta</taxon>
        <taxon>core chlorophytes</taxon>
        <taxon>Chlorophyceae</taxon>
        <taxon>CS clade</taxon>
        <taxon>Chlamydomonadales</taxon>
        <taxon>Chlamydomonadaceae</taxon>
        <taxon>Chlamydomonas</taxon>
    </lineage>
</organism>
<gene>
    <name evidence="2" type="ORF">CLEI1391_LOCUS19661</name>
</gene>
<name>A0A7S0S4R4_9CHLO</name>
<sequence>MAQATRGDAGTTDGPIDGQSTHLTSMYSPKARAPLGVKGRDGFIPKSETINVSIYLPDDTLTKPSPGRAVFGTSRRENEERRYISSLHSAGLPPTDTPGPGTYRTQMADRYPHSPKKSPSPTFKFGTAPQRPDEFKLDAASVPGPIYDVTPDRSPQAFSFAPLNDPERGAARSRADTSRVFLSAAHAAADRSTLVQEDDMRGVGPGQYDQVDCAVLSPKRRAPDIRFATSSRDAKNSLHALQMPQEPLAGTPAHTPGPVYDVMHALAATSRALSPERAPKFGTGPRSFTPQPGGGGAGPYISRLHELAQLGTLSPGPGSYSVVATSPRSKAVGGWIGDAPNPTFGSGPQLSPSRGTLGPGPGAYNPTSQPLSRATTAPAFTLGPAIRTDFAAMSDPDVPGPGAYNVAAAARNEGHKHTAPSYSLGVVGFGGRSSFVQPTCTPGPVYALAGCIDTSPRKGYSFGMKERTVAPNSTVSVRYHGPLAAQEGLGTQSPGPGLYDVRASAERQSGVRRTADISFGCGPRATSRIYISKLHSEADGAGVDSPGPGAYEAGGVELAEVTSRYRRPPGTAFGTSPRFNAKLLTF</sequence>
<dbReference type="PANTHER" id="PTHR21580:SF28">
    <property type="entry name" value="BOREALIN N-TERMINAL DOMAIN-CONTAINING PROTEIN-RELATED"/>
    <property type="match status" value="1"/>
</dbReference>
<feature type="compositionally biased region" description="Polar residues" evidence="1">
    <location>
        <begin position="18"/>
        <end position="27"/>
    </location>
</feature>
<dbReference type="AlphaFoldDB" id="A0A7S0S4R4"/>
<feature type="compositionally biased region" description="Polar residues" evidence="1">
    <location>
        <begin position="343"/>
        <end position="354"/>
    </location>
</feature>
<feature type="region of interest" description="Disordered" evidence="1">
    <location>
        <begin position="276"/>
        <end position="298"/>
    </location>
</feature>